<sequence length="157" mass="16168">MSPSPAGPWTIAAAAGCGTGGPWFYFGSCGCVLGGCCWVSMHGGPGPGPGLVVGLSRQGSPHEGLPWACSVSSSLRPPSGVRSPGSDAVLCRQGADGRLEGLVHLHEGWRPVAAQGLPQAEILFHRRFRAGGQGQQRRQPGSQEQLGSYHSRATGSL</sequence>
<evidence type="ECO:0000313" key="2">
    <source>
        <dbReference type="Ensembl" id="ENSTMTP00000022929.1"/>
    </source>
</evidence>
<dbReference type="InParanoid" id="A0A674JUU5"/>
<reference evidence="2" key="1">
    <citation type="submission" date="2025-08" db="UniProtKB">
        <authorList>
            <consortium name="Ensembl"/>
        </authorList>
    </citation>
    <scope>IDENTIFICATION</scope>
</reference>
<evidence type="ECO:0000256" key="1">
    <source>
        <dbReference type="SAM" id="MobiDB-lite"/>
    </source>
</evidence>
<protein>
    <submittedName>
        <fullName evidence="2">Uncharacterized protein</fullName>
    </submittedName>
</protein>
<accession>A0A674JUU5</accession>
<evidence type="ECO:0000313" key="3">
    <source>
        <dbReference type="Proteomes" id="UP000472274"/>
    </source>
</evidence>
<organism evidence="2 3">
    <name type="scientific">Terrapene triunguis</name>
    <name type="common">Three-toed box turtle</name>
    <dbReference type="NCBI Taxonomy" id="2587831"/>
    <lineage>
        <taxon>Eukaryota</taxon>
        <taxon>Metazoa</taxon>
        <taxon>Chordata</taxon>
        <taxon>Craniata</taxon>
        <taxon>Vertebrata</taxon>
        <taxon>Euteleostomi</taxon>
        <taxon>Archelosauria</taxon>
        <taxon>Testudinata</taxon>
        <taxon>Testudines</taxon>
        <taxon>Cryptodira</taxon>
        <taxon>Durocryptodira</taxon>
        <taxon>Testudinoidea</taxon>
        <taxon>Emydidae</taxon>
        <taxon>Terrapene</taxon>
    </lineage>
</organism>
<reference evidence="2" key="2">
    <citation type="submission" date="2025-09" db="UniProtKB">
        <authorList>
            <consortium name="Ensembl"/>
        </authorList>
    </citation>
    <scope>IDENTIFICATION</scope>
</reference>
<proteinExistence type="predicted"/>
<dbReference type="GeneTree" id="ENSGT00960000188763"/>
<feature type="region of interest" description="Disordered" evidence="1">
    <location>
        <begin position="131"/>
        <end position="157"/>
    </location>
</feature>
<dbReference type="Proteomes" id="UP000472274">
    <property type="component" value="Unplaced"/>
</dbReference>
<feature type="compositionally biased region" description="Polar residues" evidence="1">
    <location>
        <begin position="146"/>
        <end position="157"/>
    </location>
</feature>
<dbReference type="Ensembl" id="ENSTMTT00000023743.1">
    <property type="protein sequence ID" value="ENSTMTP00000022929.1"/>
    <property type="gene ID" value="ENSTMTG00000016747.1"/>
</dbReference>
<dbReference type="AlphaFoldDB" id="A0A674JUU5"/>
<keyword evidence="3" id="KW-1185">Reference proteome</keyword>
<feature type="compositionally biased region" description="Low complexity" evidence="1">
    <location>
        <begin position="135"/>
        <end position="145"/>
    </location>
</feature>
<name>A0A674JUU5_9SAUR</name>